<dbReference type="GO" id="GO:0019343">
    <property type="term" value="P:cysteine biosynthetic process via cystathionine"/>
    <property type="evidence" value="ECO:0007669"/>
    <property type="project" value="UniProtKB-UniRule"/>
</dbReference>
<keyword evidence="14" id="KW-1185">Reference proteome</keyword>
<dbReference type="FunFam" id="3.40.50.1100:FF:000118">
    <property type="entry name" value="Related to CYS4-cystathionine beta-synthase"/>
    <property type="match status" value="1"/>
</dbReference>
<evidence type="ECO:0000313" key="13">
    <source>
        <dbReference type="EMBL" id="KAF2835283.1"/>
    </source>
</evidence>
<dbReference type="EMBL" id="MU006110">
    <property type="protein sequence ID" value="KAF2835283.1"/>
    <property type="molecule type" value="Genomic_DNA"/>
</dbReference>
<dbReference type="InterPro" id="IPR000644">
    <property type="entry name" value="CBS_dom"/>
</dbReference>
<dbReference type="AlphaFoldDB" id="A0A9P4S2Y2"/>
<dbReference type="OrthoDB" id="728at2759"/>
<dbReference type="EC" id="4.2.1.22" evidence="4 11"/>
<evidence type="ECO:0000256" key="8">
    <source>
        <dbReference type="ARBA" id="ARBA00026192"/>
    </source>
</evidence>
<dbReference type="InterPro" id="IPR046353">
    <property type="entry name" value="CBS_C"/>
</dbReference>
<keyword evidence="11" id="KW-0198">Cysteine biosynthesis</keyword>
<dbReference type="GO" id="GO:0005737">
    <property type="term" value="C:cytoplasm"/>
    <property type="evidence" value="ECO:0007669"/>
    <property type="project" value="InterPro"/>
</dbReference>
<keyword evidence="7 11" id="KW-0456">Lyase</keyword>
<dbReference type="InterPro" id="IPR005857">
    <property type="entry name" value="Cysta_beta_synth"/>
</dbReference>
<dbReference type="InterPro" id="IPR050214">
    <property type="entry name" value="Cys_Synth/Cystath_Beta-Synth"/>
</dbReference>
<dbReference type="GO" id="GO:0006535">
    <property type="term" value="P:cysteine biosynthetic process from serine"/>
    <property type="evidence" value="ECO:0007669"/>
    <property type="project" value="UniProtKB-UniRule"/>
</dbReference>
<dbReference type="InterPro" id="IPR046342">
    <property type="entry name" value="CBS_dom_sf"/>
</dbReference>
<dbReference type="PROSITE" id="PS51371">
    <property type="entry name" value="CBS"/>
    <property type="match status" value="1"/>
</dbReference>
<dbReference type="InterPro" id="IPR036052">
    <property type="entry name" value="TrpB-like_PALP_sf"/>
</dbReference>
<evidence type="ECO:0000259" key="12">
    <source>
        <dbReference type="PROSITE" id="PS51371"/>
    </source>
</evidence>
<dbReference type="CDD" id="cd04608">
    <property type="entry name" value="CBS_pair_CBS"/>
    <property type="match status" value="1"/>
</dbReference>
<evidence type="ECO:0000256" key="9">
    <source>
        <dbReference type="ARBA" id="ARBA00047490"/>
    </source>
</evidence>
<name>A0A9P4S2Y2_9PEZI</name>
<protein>
    <recommendedName>
        <fullName evidence="8 11">Cystathionine beta-synthase</fullName>
        <ecNumber evidence="4 11">4.2.1.22</ecNumber>
    </recommendedName>
</protein>
<gene>
    <name evidence="13" type="ORF">M501DRAFT_999326</name>
</gene>
<comment type="cofactor">
    <cofactor evidence="1 11">
        <name>pyridoxal 5'-phosphate</name>
        <dbReference type="ChEBI" id="CHEBI:597326"/>
    </cofactor>
</comment>
<dbReference type="Pfam" id="PF00291">
    <property type="entry name" value="PALP"/>
    <property type="match status" value="1"/>
</dbReference>
<dbReference type="InterPro" id="IPR001216">
    <property type="entry name" value="P-phosphate_BS"/>
</dbReference>
<dbReference type="GO" id="GO:0004122">
    <property type="term" value="F:cystathionine beta-synthase activity"/>
    <property type="evidence" value="ECO:0007669"/>
    <property type="project" value="UniProtKB-UniRule"/>
</dbReference>
<evidence type="ECO:0000256" key="5">
    <source>
        <dbReference type="ARBA" id="ARBA00022898"/>
    </source>
</evidence>
<keyword evidence="5 11" id="KW-0663">Pyridoxal phosphate</keyword>
<dbReference type="Gene3D" id="3.40.50.1100">
    <property type="match status" value="2"/>
</dbReference>
<dbReference type="SMART" id="SM00116">
    <property type="entry name" value="CBS"/>
    <property type="match status" value="1"/>
</dbReference>
<dbReference type="SUPFAM" id="SSF53686">
    <property type="entry name" value="Tryptophan synthase beta subunit-like PLP-dependent enzymes"/>
    <property type="match status" value="1"/>
</dbReference>
<evidence type="ECO:0000256" key="11">
    <source>
        <dbReference type="RuleBase" id="RU361204"/>
    </source>
</evidence>
<dbReference type="SUPFAM" id="SSF54631">
    <property type="entry name" value="CBS-domain pair"/>
    <property type="match status" value="1"/>
</dbReference>
<reference evidence="13" key="1">
    <citation type="journal article" date="2020" name="Stud. Mycol.">
        <title>101 Dothideomycetes genomes: a test case for predicting lifestyles and emergence of pathogens.</title>
        <authorList>
            <person name="Haridas S."/>
            <person name="Albert R."/>
            <person name="Binder M."/>
            <person name="Bloem J."/>
            <person name="Labutti K."/>
            <person name="Salamov A."/>
            <person name="Andreopoulos B."/>
            <person name="Baker S."/>
            <person name="Barry K."/>
            <person name="Bills G."/>
            <person name="Bluhm B."/>
            <person name="Cannon C."/>
            <person name="Castanera R."/>
            <person name="Culley D."/>
            <person name="Daum C."/>
            <person name="Ezra D."/>
            <person name="Gonzalez J."/>
            <person name="Henrissat B."/>
            <person name="Kuo A."/>
            <person name="Liang C."/>
            <person name="Lipzen A."/>
            <person name="Lutzoni F."/>
            <person name="Magnuson J."/>
            <person name="Mondo S."/>
            <person name="Nolan M."/>
            <person name="Ohm R."/>
            <person name="Pangilinan J."/>
            <person name="Park H.-J."/>
            <person name="Ramirez L."/>
            <person name="Alfaro M."/>
            <person name="Sun H."/>
            <person name="Tritt A."/>
            <person name="Yoshinaga Y."/>
            <person name="Zwiers L.-H."/>
            <person name="Turgeon B."/>
            <person name="Goodwin S."/>
            <person name="Spatafora J."/>
            <person name="Crous P."/>
            <person name="Grigoriev I."/>
        </authorList>
    </citation>
    <scope>NUCLEOTIDE SEQUENCE</scope>
    <source>
        <strain evidence="13">CBS 101060</strain>
    </source>
</reference>
<dbReference type="Gene3D" id="3.10.580.10">
    <property type="entry name" value="CBS-domain"/>
    <property type="match status" value="1"/>
</dbReference>
<dbReference type="FunFam" id="3.40.50.1100:FF:000003">
    <property type="entry name" value="Cystathionine beta-synthase"/>
    <property type="match status" value="1"/>
</dbReference>
<evidence type="ECO:0000256" key="10">
    <source>
        <dbReference type="PROSITE-ProRule" id="PRU00703"/>
    </source>
</evidence>
<keyword evidence="11" id="KW-0028">Amino-acid biosynthesis</keyword>
<dbReference type="Pfam" id="PF00571">
    <property type="entry name" value="CBS"/>
    <property type="match status" value="1"/>
</dbReference>
<evidence type="ECO:0000256" key="1">
    <source>
        <dbReference type="ARBA" id="ARBA00001933"/>
    </source>
</evidence>
<organism evidence="13 14">
    <name type="scientific">Patellaria atrata CBS 101060</name>
    <dbReference type="NCBI Taxonomy" id="1346257"/>
    <lineage>
        <taxon>Eukaryota</taxon>
        <taxon>Fungi</taxon>
        <taxon>Dikarya</taxon>
        <taxon>Ascomycota</taxon>
        <taxon>Pezizomycotina</taxon>
        <taxon>Dothideomycetes</taxon>
        <taxon>Dothideomycetes incertae sedis</taxon>
        <taxon>Patellariales</taxon>
        <taxon>Patellariaceae</taxon>
        <taxon>Patellaria</taxon>
    </lineage>
</organism>
<comment type="pathway">
    <text evidence="2">Amino-acid biosynthesis; L-cysteine biosynthesis; L-cysteine from L-homocysteine and L-serine: step 1/2.</text>
</comment>
<comment type="caution">
    <text evidence="13">The sequence shown here is derived from an EMBL/GenBank/DDBJ whole genome shotgun (WGS) entry which is preliminary data.</text>
</comment>
<dbReference type="CDD" id="cd01561">
    <property type="entry name" value="CBS_like"/>
    <property type="match status" value="1"/>
</dbReference>
<evidence type="ECO:0000256" key="6">
    <source>
        <dbReference type="ARBA" id="ARBA00023122"/>
    </source>
</evidence>
<evidence type="ECO:0000256" key="7">
    <source>
        <dbReference type="ARBA" id="ARBA00023239"/>
    </source>
</evidence>
<dbReference type="NCBIfam" id="TIGR01137">
    <property type="entry name" value="cysta_beta"/>
    <property type="match status" value="1"/>
</dbReference>
<comment type="similarity">
    <text evidence="3 11">Belongs to the cysteine synthase/cystathionine beta-synthase family.</text>
</comment>
<evidence type="ECO:0000256" key="4">
    <source>
        <dbReference type="ARBA" id="ARBA00012041"/>
    </source>
</evidence>
<dbReference type="InterPro" id="IPR001926">
    <property type="entry name" value="TrpB-like_PALP"/>
</dbReference>
<evidence type="ECO:0000256" key="3">
    <source>
        <dbReference type="ARBA" id="ARBA00007103"/>
    </source>
</evidence>
<sequence length="530" mass="57429">MSSITKPAIPPVKMDTILEQIGNTPMVRLNKIPQSLGIEATVYAKLEMFNAGGSVKDRIALRMIEEAEKSGRIKPGDTLIEPTSGNTGIGLALVAAVRGYKTIITLPEKMSAEKVAVLRALNAEIIRTPTAAAFDSPESHIGVARRLQKELPNAHILDQYSNKDNPEAHEYGTAEEIWRQTEGKVTALIAGAGTGGTITGIAKGLRKKKDDVKIIAADPQGSILALPSQLNDEFLNSPYKVEGIGYDFIPDVLDQKVVDKWYKTDDRESFMYARRLICEEGILCGGSSGSAVAAMVHAVKDLGLGKEDVVVVVLPDSIRSYLSKFVDDDWLAANDLLPDTPPLTPEVSDAPKRRNSKVTSDPYDNAIIASLRLKPVTSISSESQCAEAIETMRDKGFDQLPVSSPNGNRLVGLVTLGNLLSYISSGRAEPTSPVSDVMFDFTVLPQTVSDPMEALRGPKDEHGKRKGFVEITRDTPLSALSRFFEWNSAAVVTERDNKDNMKAVAVVTKVDLLTWLVRQKKNGANGTNGS</sequence>
<dbReference type="PROSITE" id="PS00901">
    <property type="entry name" value="CYS_SYNTHASE"/>
    <property type="match status" value="1"/>
</dbReference>
<dbReference type="PANTHER" id="PTHR10314">
    <property type="entry name" value="CYSTATHIONINE BETA-SYNTHASE"/>
    <property type="match status" value="1"/>
</dbReference>
<evidence type="ECO:0000313" key="14">
    <source>
        <dbReference type="Proteomes" id="UP000799429"/>
    </source>
</evidence>
<proteinExistence type="inferred from homology"/>
<dbReference type="Proteomes" id="UP000799429">
    <property type="component" value="Unassembled WGS sequence"/>
</dbReference>
<evidence type="ECO:0000256" key="2">
    <source>
        <dbReference type="ARBA" id="ARBA00005003"/>
    </source>
</evidence>
<accession>A0A9P4S2Y2</accession>
<feature type="domain" description="CBS" evidence="12">
    <location>
        <begin position="372"/>
        <end position="429"/>
    </location>
</feature>
<comment type="catalytic activity">
    <reaction evidence="9 11">
        <text>L-homocysteine + L-serine = L,L-cystathionine + H2O</text>
        <dbReference type="Rhea" id="RHEA:10112"/>
        <dbReference type="ChEBI" id="CHEBI:15377"/>
        <dbReference type="ChEBI" id="CHEBI:33384"/>
        <dbReference type="ChEBI" id="CHEBI:58161"/>
        <dbReference type="ChEBI" id="CHEBI:58199"/>
        <dbReference type="EC" id="4.2.1.22"/>
    </reaction>
</comment>
<keyword evidence="6 10" id="KW-0129">CBS domain</keyword>